<dbReference type="InterPro" id="IPR001878">
    <property type="entry name" value="Znf_CCHC"/>
</dbReference>
<dbReference type="InterPro" id="IPR025724">
    <property type="entry name" value="GAG-pre-integrase_dom"/>
</dbReference>
<gene>
    <name evidence="4" type="ORF">PC129_g22496</name>
</gene>
<dbReference type="AlphaFoldDB" id="A0A8T1H2V5"/>
<dbReference type="SUPFAM" id="SSF57756">
    <property type="entry name" value="Retrovirus zinc finger-like domains"/>
    <property type="match status" value="1"/>
</dbReference>
<dbReference type="GO" id="GO:0003676">
    <property type="term" value="F:nucleic acid binding"/>
    <property type="evidence" value="ECO:0007669"/>
    <property type="project" value="InterPro"/>
</dbReference>
<dbReference type="Pfam" id="PF13976">
    <property type="entry name" value="gag_pre-integrs"/>
    <property type="match status" value="1"/>
</dbReference>
<feature type="compositionally biased region" description="Basic and acidic residues" evidence="2">
    <location>
        <begin position="334"/>
        <end position="358"/>
    </location>
</feature>
<name>A0A8T1H2V5_9STRA</name>
<feature type="domain" description="CCHC-type" evidence="3">
    <location>
        <begin position="67"/>
        <end position="80"/>
    </location>
</feature>
<feature type="compositionally biased region" description="Basic and acidic residues" evidence="2">
    <location>
        <begin position="1"/>
        <end position="11"/>
    </location>
</feature>
<sequence length="364" mass="40560">MDSYNKCDRELNATNASTAQAQTQQSGAKQKSQQQQNTGNNSATRQLTPEKAAAVAAKKLDKQQGNCFHCHRPGHLGKDCNKKISAQAPASNNKQVTYTRRLGKSEQSESAQVADTTSVTGVRQRPKSAPSHERPPSEDLSVHMTDRRYFSDYTPFEKDAECVRGFKKAFAANPVGHGTVQLVLQRGELDLVLTLRDVFHVPNSRNLLSHSQIEDQGYSVEYHGRSGANVYEVWKGSEKLFEVAPDKYGLFTFNVKNAFLSEHPGEVQVPESVCAAAQPRVNISATDGAADLQRWHERLGHLCPQLVKVMVDRDLVNGMMLRQRRVTHCEACHMGKERKPPTKKSLDRETTRKERGDLRGSIVP</sequence>
<evidence type="ECO:0000256" key="2">
    <source>
        <dbReference type="SAM" id="MobiDB-lite"/>
    </source>
</evidence>
<evidence type="ECO:0000259" key="3">
    <source>
        <dbReference type="PROSITE" id="PS50158"/>
    </source>
</evidence>
<reference evidence="4" key="1">
    <citation type="submission" date="2018-05" db="EMBL/GenBank/DDBJ databases">
        <title>Effector identification in a new, highly contiguous assembly of the strawberry crown rot pathogen Phytophthora cactorum.</title>
        <authorList>
            <person name="Armitage A.D."/>
            <person name="Nellist C.F."/>
            <person name="Bates H."/>
            <person name="Vickerstaff R.J."/>
            <person name="Harrison R.J."/>
        </authorList>
    </citation>
    <scope>NUCLEOTIDE SEQUENCE</scope>
    <source>
        <strain evidence="4">P421</strain>
    </source>
</reference>
<proteinExistence type="predicted"/>
<dbReference type="InterPro" id="IPR054722">
    <property type="entry name" value="PolX-like_BBD"/>
</dbReference>
<comment type="caution">
    <text evidence="4">The sequence shown here is derived from an EMBL/GenBank/DDBJ whole genome shotgun (WGS) entry which is preliminary data.</text>
</comment>
<feature type="region of interest" description="Disordered" evidence="2">
    <location>
        <begin position="101"/>
        <end position="144"/>
    </location>
</feature>
<feature type="compositionally biased region" description="Low complexity" evidence="2">
    <location>
        <begin position="12"/>
        <end position="44"/>
    </location>
</feature>
<dbReference type="PROSITE" id="PS50158">
    <property type="entry name" value="ZF_CCHC"/>
    <property type="match status" value="1"/>
</dbReference>
<evidence type="ECO:0000313" key="5">
    <source>
        <dbReference type="Proteomes" id="UP000760860"/>
    </source>
</evidence>
<keyword evidence="1" id="KW-0863">Zinc-finger</keyword>
<accession>A0A8T1H2V5</accession>
<feature type="compositionally biased region" description="Polar residues" evidence="2">
    <location>
        <begin position="108"/>
        <end position="121"/>
    </location>
</feature>
<protein>
    <recommendedName>
        <fullName evidence="3">CCHC-type domain-containing protein</fullName>
    </recommendedName>
</protein>
<dbReference type="EMBL" id="RCMV01002102">
    <property type="protein sequence ID" value="KAG3204665.1"/>
    <property type="molecule type" value="Genomic_DNA"/>
</dbReference>
<dbReference type="Proteomes" id="UP000760860">
    <property type="component" value="Unassembled WGS sequence"/>
</dbReference>
<feature type="compositionally biased region" description="Basic and acidic residues" evidence="2">
    <location>
        <begin position="130"/>
        <end position="144"/>
    </location>
</feature>
<dbReference type="VEuPathDB" id="FungiDB:PC110_g22248"/>
<dbReference type="GO" id="GO:0008270">
    <property type="term" value="F:zinc ion binding"/>
    <property type="evidence" value="ECO:0007669"/>
    <property type="project" value="UniProtKB-KW"/>
</dbReference>
<keyword evidence="1" id="KW-0479">Metal-binding</keyword>
<organism evidence="4 5">
    <name type="scientific">Phytophthora cactorum</name>
    <dbReference type="NCBI Taxonomy" id="29920"/>
    <lineage>
        <taxon>Eukaryota</taxon>
        <taxon>Sar</taxon>
        <taxon>Stramenopiles</taxon>
        <taxon>Oomycota</taxon>
        <taxon>Peronosporomycetes</taxon>
        <taxon>Peronosporales</taxon>
        <taxon>Peronosporaceae</taxon>
        <taxon>Phytophthora</taxon>
    </lineage>
</organism>
<feature type="region of interest" description="Disordered" evidence="2">
    <location>
        <begin position="1"/>
        <end position="59"/>
    </location>
</feature>
<dbReference type="Pfam" id="PF22936">
    <property type="entry name" value="Pol_BBD"/>
    <property type="match status" value="1"/>
</dbReference>
<dbReference type="InterPro" id="IPR036875">
    <property type="entry name" value="Znf_CCHC_sf"/>
</dbReference>
<keyword evidence="1" id="KW-0862">Zinc</keyword>
<feature type="region of interest" description="Disordered" evidence="2">
    <location>
        <begin position="334"/>
        <end position="364"/>
    </location>
</feature>
<evidence type="ECO:0000256" key="1">
    <source>
        <dbReference type="PROSITE-ProRule" id="PRU00047"/>
    </source>
</evidence>
<evidence type="ECO:0000313" key="4">
    <source>
        <dbReference type="EMBL" id="KAG3204665.1"/>
    </source>
</evidence>